<dbReference type="Proteomes" id="UP000712281">
    <property type="component" value="Unassembled WGS sequence"/>
</dbReference>
<dbReference type="PANTHER" id="PTHR46975:SF2">
    <property type="entry name" value="PROTEIN SWEETIE"/>
    <property type="match status" value="1"/>
</dbReference>
<feature type="compositionally biased region" description="Basic and acidic residues" evidence="1">
    <location>
        <begin position="658"/>
        <end position="668"/>
    </location>
</feature>
<dbReference type="InterPro" id="IPR016024">
    <property type="entry name" value="ARM-type_fold"/>
</dbReference>
<feature type="compositionally biased region" description="Polar residues" evidence="1">
    <location>
        <begin position="1161"/>
        <end position="1171"/>
    </location>
</feature>
<feature type="compositionally biased region" description="Basic and acidic residues" evidence="1">
    <location>
        <begin position="1316"/>
        <end position="1333"/>
    </location>
</feature>
<dbReference type="EMBL" id="QGKW02000276">
    <property type="protein sequence ID" value="KAF2608877.1"/>
    <property type="molecule type" value="Genomic_DNA"/>
</dbReference>
<dbReference type="InterPro" id="IPR044218">
    <property type="entry name" value="SWEETIE"/>
</dbReference>
<feature type="compositionally biased region" description="Basic and acidic residues" evidence="1">
    <location>
        <begin position="1221"/>
        <end position="1232"/>
    </location>
</feature>
<feature type="compositionally biased region" description="Polar residues" evidence="1">
    <location>
        <begin position="1134"/>
        <end position="1144"/>
    </location>
</feature>
<comment type="caution">
    <text evidence="2">The sequence shown here is derived from an EMBL/GenBank/DDBJ whole genome shotgun (WGS) entry which is preliminary data.</text>
</comment>
<feature type="region of interest" description="Disordered" evidence="1">
    <location>
        <begin position="1134"/>
        <end position="1333"/>
    </location>
</feature>
<name>A0A8S9LS37_BRACR</name>
<protein>
    <submittedName>
        <fullName evidence="2">Uncharacterized protein</fullName>
    </submittedName>
</protein>
<evidence type="ECO:0000313" key="3">
    <source>
        <dbReference type="Proteomes" id="UP000712281"/>
    </source>
</evidence>
<evidence type="ECO:0000313" key="2">
    <source>
        <dbReference type="EMBL" id="KAF2608877.1"/>
    </source>
</evidence>
<feature type="compositionally biased region" description="Basic and acidic residues" evidence="1">
    <location>
        <begin position="696"/>
        <end position="705"/>
    </location>
</feature>
<accession>A0A8S9LS37</accession>
<feature type="region of interest" description="Disordered" evidence="1">
    <location>
        <begin position="658"/>
        <end position="706"/>
    </location>
</feature>
<feature type="compositionally biased region" description="Acidic residues" evidence="1">
    <location>
        <begin position="536"/>
        <end position="552"/>
    </location>
</feature>
<proteinExistence type="predicted"/>
<feature type="compositionally biased region" description="Basic and acidic residues" evidence="1">
    <location>
        <begin position="1300"/>
        <end position="1309"/>
    </location>
</feature>
<feature type="compositionally biased region" description="Basic and acidic residues" evidence="1">
    <location>
        <begin position="613"/>
        <end position="624"/>
    </location>
</feature>
<dbReference type="GO" id="GO:0005975">
    <property type="term" value="P:carbohydrate metabolic process"/>
    <property type="evidence" value="ECO:0007669"/>
    <property type="project" value="InterPro"/>
</dbReference>
<feature type="compositionally biased region" description="Acidic residues" evidence="1">
    <location>
        <begin position="1145"/>
        <end position="1160"/>
    </location>
</feature>
<evidence type="ECO:0000256" key="1">
    <source>
        <dbReference type="SAM" id="MobiDB-lite"/>
    </source>
</evidence>
<feature type="region of interest" description="Disordered" evidence="1">
    <location>
        <begin position="525"/>
        <end position="634"/>
    </location>
</feature>
<dbReference type="PANTHER" id="PTHR46975">
    <property type="entry name" value="PROTEIN SWEETIE"/>
    <property type="match status" value="1"/>
</dbReference>
<sequence length="1333" mass="146778">MFASQDSRGMLSLLSVIQQCMKARKKQQWRTASLTNICAGLLAGLKALHALRSQQLETEVLSTVQAIFQNILTEGDICASQRRAACEGLGLLARLGNDIFTARMISQTCPKDFLESEQFAYSTIELCLGYLFKILHRHNEISPDDDDIWDNLLSTVFISVKTLVTRFELKNRLMSAPLALLLSGYKCIRQVPTDAYLPKALEIVKSTNELLLKLTSTSSQKPSTDAVAADSSVHLGAMFGACVHMVGDLTKDCVDGIHLVDTKRSGLRKLLQLKLAFCLEQLFSLAKFAYELHCPEDETETNSICIAVLKSCHISIAAVVKDSSVQVQATALQVLKSLVQRYNNTEEKSFVIFFVGELIGDIVSLMQRPLLKPMNKESVVIAGECLRFIMLLQMHSNVDEFQKGFMSLFLESVLVVFSKTSDGISQEVLELRSVGVRLVSHLAQLPSSAVHFKDVLLSLPTTHRQQLQDIIRASVSQDSSSLKPKSLVPPMDIKLPAPVVATPEKVTSSAPLVVKAETLSNVPTSLNQVSTVESGIDQENDDEEEDDDDDWDTFQSFPASTNLEGSGSKTESVTEEETDLPVSSSIQDDESKKSPLSEEADDQHLASDPASDTTKEDSVDNSKGDEEETVESSLIEEALLTSEKDKISLDDNLVEMKEESVESRKSSEPEIIGVDTKLPSTEADSPALDDTSDDLDPQHLEKSVQDDQISQTCPKDFLESEQFAYSTIELCLGYLFKILHRHNEISPDDDDIWDNLLSTVFISVKTLVTRFELKNRLMSAPLALLLSGYKCIRQVPTDAYLPKALEIVKSTNELLLKLTRTSSQKPSTDAVAADSSVNLGAMFGACVHMVGDLTKDCIDGIHLVDTKRSGIRKLLQLKLAFCLEQLFSLAKFAYELHCPGDETETNSICTGVLKSCHISIAAVVKDSSMQVHVTALQVLKSLVQRYNNTEEKSFVIFFVGELIGDIVSLMQRALLKPMNKESVVIAGECLRFIMLLQMYSNVDKLQKGFMRLFLESVLVVFSKTSDGVSQVPFIPRPEVLELRNVAVRLVSHLAQLPSSAVHFKDVLLSLPTTHRQQLQDIIRASVSQDNSSLKPKSLVPPMDIKLPAPVVATPEKVTSSAVVVKAETLSTVPTSLNQASTVDSGTEEENDDEDDDDDWDTFQSFPASTNPEGLGSKTESVTEEETDLPANSSIQDDESKKSPLVEEADDQHLASEPTADTTKEDSVDNSKGDEEETVESSLNEEALLTSQNDEISSDDHLVEMKEESVESRKSSEPEIIGVDTKLPSTEADSPALDDLDPQHFEKSVQDEQVECSNEHVSEKTVAENKSEED</sequence>
<feature type="compositionally biased region" description="Polar residues" evidence="1">
    <location>
        <begin position="553"/>
        <end position="571"/>
    </location>
</feature>
<organism evidence="2 3">
    <name type="scientific">Brassica cretica</name>
    <name type="common">Mustard</name>
    <dbReference type="NCBI Taxonomy" id="69181"/>
    <lineage>
        <taxon>Eukaryota</taxon>
        <taxon>Viridiplantae</taxon>
        <taxon>Streptophyta</taxon>
        <taxon>Embryophyta</taxon>
        <taxon>Tracheophyta</taxon>
        <taxon>Spermatophyta</taxon>
        <taxon>Magnoliopsida</taxon>
        <taxon>eudicotyledons</taxon>
        <taxon>Gunneridae</taxon>
        <taxon>Pentapetalae</taxon>
        <taxon>rosids</taxon>
        <taxon>malvids</taxon>
        <taxon>Brassicales</taxon>
        <taxon>Brassicaceae</taxon>
        <taxon>Brassiceae</taxon>
        <taxon>Brassica</taxon>
    </lineage>
</organism>
<feature type="compositionally biased region" description="Basic and acidic residues" evidence="1">
    <location>
        <begin position="1257"/>
        <end position="1276"/>
    </location>
</feature>
<reference evidence="2" key="1">
    <citation type="submission" date="2019-12" db="EMBL/GenBank/DDBJ databases">
        <title>Genome sequencing and annotation of Brassica cretica.</title>
        <authorList>
            <person name="Studholme D.J."/>
            <person name="Sarris P.F."/>
        </authorList>
    </citation>
    <scope>NUCLEOTIDE SEQUENCE</scope>
    <source>
        <strain evidence="2">PFS-001/15</strain>
        <tissue evidence="2">Leaf</tissue>
    </source>
</reference>
<dbReference type="SUPFAM" id="SSF48371">
    <property type="entry name" value="ARM repeat"/>
    <property type="match status" value="2"/>
</dbReference>
<gene>
    <name evidence="2" type="ORF">F2Q68_00045992</name>
</gene>